<dbReference type="Proteomes" id="UP000266841">
    <property type="component" value="Unassembled WGS sequence"/>
</dbReference>
<keyword evidence="3" id="KW-1185">Reference proteome</keyword>
<evidence type="ECO:0000313" key="3">
    <source>
        <dbReference type="Proteomes" id="UP000266841"/>
    </source>
</evidence>
<accession>K0RSB7</accession>
<feature type="region of interest" description="Disordered" evidence="1">
    <location>
        <begin position="1"/>
        <end position="21"/>
    </location>
</feature>
<protein>
    <submittedName>
        <fullName evidence="2">Uncharacterized protein</fullName>
    </submittedName>
</protein>
<dbReference type="EMBL" id="AGNL01034566">
    <property type="protein sequence ID" value="EJK55199.1"/>
    <property type="molecule type" value="Genomic_DNA"/>
</dbReference>
<dbReference type="AlphaFoldDB" id="K0RSB7"/>
<comment type="caution">
    <text evidence="2">The sequence shown here is derived from an EMBL/GenBank/DDBJ whole genome shotgun (WGS) entry which is preliminary data.</text>
</comment>
<name>K0RSB7_THAOC</name>
<dbReference type="eggNOG" id="ENOG502STEJ">
    <property type="taxonomic scope" value="Eukaryota"/>
</dbReference>
<organism evidence="2 3">
    <name type="scientific">Thalassiosira oceanica</name>
    <name type="common">Marine diatom</name>
    <dbReference type="NCBI Taxonomy" id="159749"/>
    <lineage>
        <taxon>Eukaryota</taxon>
        <taxon>Sar</taxon>
        <taxon>Stramenopiles</taxon>
        <taxon>Ochrophyta</taxon>
        <taxon>Bacillariophyta</taxon>
        <taxon>Coscinodiscophyceae</taxon>
        <taxon>Thalassiosirophycidae</taxon>
        <taxon>Thalassiosirales</taxon>
        <taxon>Thalassiosiraceae</taxon>
        <taxon>Thalassiosira</taxon>
    </lineage>
</organism>
<sequence>MANLYKDSPPGTPTNYLMGSKGHGNEDYDTFNATQTSWMVDPNDNNKIAVQKVYKLEELSTNMDEMVEAIPCLKPAGGMATKNASKKTYPHYTKFSKNEKTNRIMREVFGVDYENFGYEYDPKR</sequence>
<reference evidence="2 3" key="1">
    <citation type="journal article" date="2012" name="Genome Biol.">
        <title>Genome and low-iron response of an oceanic diatom adapted to chronic iron limitation.</title>
        <authorList>
            <person name="Lommer M."/>
            <person name="Specht M."/>
            <person name="Roy A.S."/>
            <person name="Kraemer L."/>
            <person name="Andreson R."/>
            <person name="Gutowska M.A."/>
            <person name="Wolf J."/>
            <person name="Bergner S.V."/>
            <person name="Schilhabel M.B."/>
            <person name="Klostermeier U.C."/>
            <person name="Beiko R.G."/>
            <person name="Rosenstiel P."/>
            <person name="Hippler M."/>
            <person name="Laroche J."/>
        </authorList>
    </citation>
    <scope>NUCLEOTIDE SEQUENCE [LARGE SCALE GENOMIC DNA]</scope>
    <source>
        <strain evidence="2 3">CCMP1005</strain>
    </source>
</reference>
<proteinExistence type="predicted"/>
<evidence type="ECO:0000256" key="1">
    <source>
        <dbReference type="SAM" id="MobiDB-lite"/>
    </source>
</evidence>
<gene>
    <name evidence="2" type="ORF">THAOC_25092</name>
</gene>
<evidence type="ECO:0000313" key="2">
    <source>
        <dbReference type="EMBL" id="EJK55199.1"/>
    </source>
</evidence>